<dbReference type="EMBL" id="HBUF01371317">
    <property type="protein sequence ID" value="CAG6726279.1"/>
    <property type="molecule type" value="Transcribed_RNA"/>
</dbReference>
<dbReference type="GO" id="GO:0005634">
    <property type="term" value="C:nucleus"/>
    <property type="evidence" value="ECO:0007669"/>
    <property type="project" value="UniProtKB-UniRule"/>
</dbReference>
<evidence type="ECO:0000256" key="1">
    <source>
        <dbReference type="ARBA" id="ARBA00004286"/>
    </source>
</evidence>
<dbReference type="Gene3D" id="3.60.10.10">
    <property type="entry name" value="Endonuclease/exonuclease/phosphatase"/>
    <property type="match status" value="1"/>
</dbReference>
<dbReference type="SUPFAM" id="SSF56219">
    <property type="entry name" value="DNase I-like"/>
    <property type="match status" value="1"/>
</dbReference>
<feature type="region of interest" description="Disordered" evidence="12">
    <location>
        <begin position="56"/>
        <end position="85"/>
    </location>
</feature>
<keyword evidence="14" id="KW-0489">Methyltransferase</keyword>
<feature type="compositionally biased region" description="Pro residues" evidence="12">
    <location>
        <begin position="1541"/>
        <end position="1553"/>
    </location>
</feature>
<evidence type="ECO:0000256" key="4">
    <source>
        <dbReference type="ARBA" id="ARBA00022723"/>
    </source>
</evidence>
<evidence type="ECO:0000256" key="5">
    <source>
        <dbReference type="ARBA" id="ARBA00022833"/>
    </source>
</evidence>
<feature type="compositionally biased region" description="Polar residues" evidence="12">
    <location>
        <begin position="1473"/>
        <end position="1491"/>
    </location>
</feature>
<comment type="cofactor">
    <cofactor evidence="11">
        <name>Zn(2+)</name>
        <dbReference type="ChEBI" id="CHEBI:29105"/>
    </cofactor>
    <text evidence="11">The zinc ions have a structural role.</text>
</comment>
<dbReference type="GO" id="GO:0008270">
    <property type="term" value="F:zinc ion binding"/>
    <property type="evidence" value="ECO:0007669"/>
    <property type="project" value="UniProtKB-UniRule"/>
</dbReference>
<proteinExistence type="inferred from homology"/>
<comment type="catalytic activity">
    <reaction evidence="10 11">
        <text>a 5-hydroxymethyl-2'-deoxycytidine in DNA + 2-oxoglutarate + O2 = a 5-formyl-2'-deoxycytidine in DNA + succinate + CO2 + H2O</text>
        <dbReference type="Rhea" id="RHEA:53828"/>
        <dbReference type="Rhea" id="RHEA-COMP:13315"/>
        <dbReference type="Rhea" id="RHEA-COMP:13656"/>
        <dbReference type="ChEBI" id="CHEBI:15377"/>
        <dbReference type="ChEBI" id="CHEBI:15379"/>
        <dbReference type="ChEBI" id="CHEBI:16526"/>
        <dbReference type="ChEBI" id="CHEBI:16810"/>
        <dbReference type="ChEBI" id="CHEBI:30031"/>
        <dbReference type="ChEBI" id="CHEBI:136731"/>
        <dbReference type="ChEBI" id="CHEBI:137731"/>
        <dbReference type="EC" id="1.14.11.80"/>
    </reaction>
</comment>
<protein>
    <recommendedName>
        <fullName evidence="11">Methylcytosine dioxygenase TET</fullName>
        <ecNumber evidence="11">1.14.11.80</ecNumber>
    </recommendedName>
</protein>
<keyword evidence="3" id="KW-0158">Chromosome</keyword>
<feature type="region of interest" description="Disordered" evidence="12">
    <location>
        <begin position="1541"/>
        <end position="1649"/>
    </location>
</feature>
<organism evidence="14">
    <name type="scientific">Cacopsylla melanoneura</name>
    <dbReference type="NCBI Taxonomy" id="428564"/>
    <lineage>
        <taxon>Eukaryota</taxon>
        <taxon>Metazoa</taxon>
        <taxon>Ecdysozoa</taxon>
        <taxon>Arthropoda</taxon>
        <taxon>Hexapoda</taxon>
        <taxon>Insecta</taxon>
        <taxon>Pterygota</taxon>
        <taxon>Neoptera</taxon>
        <taxon>Paraneoptera</taxon>
        <taxon>Hemiptera</taxon>
        <taxon>Sternorrhyncha</taxon>
        <taxon>Psylloidea</taxon>
        <taxon>Psyllidae</taxon>
        <taxon>Psyllinae</taxon>
        <taxon>Cacopsylla</taxon>
    </lineage>
</organism>
<evidence type="ECO:0000256" key="3">
    <source>
        <dbReference type="ARBA" id="ARBA00022454"/>
    </source>
</evidence>
<keyword evidence="6 11" id="KW-0223">Dioxygenase</keyword>
<dbReference type="InterPro" id="IPR040175">
    <property type="entry name" value="TET1/2/3"/>
</dbReference>
<feature type="compositionally biased region" description="Polar residues" evidence="12">
    <location>
        <begin position="1558"/>
        <end position="1604"/>
    </location>
</feature>
<dbReference type="GO" id="GO:0032259">
    <property type="term" value="P:methylation"/>
    <property type="evidence" value="ECO:0007669"/>
    <property type="project" value="UniProtKB-KW"/>
</dbReference>
<keyword evidence="4 11" id="KW-0479">Metal-binding</keyword>
<feature type="region of interest" description="Disordered" evidence="12">
    <location>
        <begin position="740"/>
        <end position="764"/>
    </location>
</feature>
<evidence type="ECO:0000256" key="7">
    <source>
        <dbReference type="ARBA" id="ARBA00023002"/>
    </source>
</evidence>
<sequence length="1983" mass="226211">MTTEELYTLQYGQELVNNVWNSNKEACNFEYALEKYMNNQKTPHLNEHIETNNNITHHPNNTTHPVNGKHSTPEYKENHEDTTITQNQTKITRPCMNNLQESDKIRIFHQNIQSLSKEGKIPKLELSGNQQNFDFICLTEHWQKKENIDKLAIENYSLIDSYCRIPKKQTNNIAYGGAAIYCKNEIRNKCSVIQIEKEILHPKTFECIGTKFTSGKDKVNIFCVYKNPTSSTKTFLKSLCALLEKQTHQNQKIVICGDINIDFIGKEDDYYQLTDVLESYSLENKVTESTRRSSGLDYIITSKEERNTYAKVTEDQMTDHHGQYIDIAIKKPNRTQRIQEKKTIRIYKEENHNKMTELLYQHNWKDTITQIEKEDTETATKTFVTILLEYFNKAYPTKKITPKHKKKNIEWITDEIIQQGIELREIHRAIKYDNETQLEEIYKDLKQKHYKTITTRKREYIQTKLKNSKNKNKNMWESFHSLTGKNKLEPDIIIKHENELIRHPKKLTELFAEYFIQSTIEKIEQSWIHKKEYETQQLQQQQQQHLMQQQQGIGRSSPLLTQQQIRENSRILSPISEQQNHTQQQLHIHQISEQQQHHEQFYGMANDFSKVNSSSNLSGMNFLVQGHHPQNLVTEGGGVWDWGSSQNYLPETGGMSAMESFMKYAASMDEKAGLHDINSGIPGMRTFLSTSSFQPSYNYKLPPRTGNPSTWLDPVQNLKHKNLLESPYYGHKTLNERKPFLPPDNRWMSHHDQKKHSYTPPPGSSLYYDKKSYLGHDRLYPHSRNDSPHNWSDKHLETKPRYNEPLWSSREFSQFPPSSMYWPNKINTSVESHLSPDMHIKNMSPPRSRIIVEDRRPKHLVPLLNKQRDLRVPFGVDPRMNEMFDSEKKPYVFPGEGGPCRLEDSTGPWCCRRGGTETPTSEHLKDGLCQGMRTQDEMTEPKEPNNNEEGPNNNTVKEEDLNSKELMDHIERLKNNMRTEVPDCKCFASDKLPPEPGSYYTHLGAAASLPDLRNDMEARSGYTGKQLRMEKILYTGKEGKTTTGCPLAKWVIRRASLDEKLLLVVKHRQGHTCSTAWIVVVIVAWDGVPLNQSDGVYSILTNKLNKYGLPTTRRCATNEPRTCACQGLDPDTCGASFSFGCSWSMYYNGCKYARSKTVRKFRLSVRTEEQEIEEKMHMLATTISPLYKALAPVSFTNQCQFEREASECRLGFKPGRPFSGVTACFDFCAHSHRDLHNMNNGCTAVVSLTKHRSLSKPDDEQLHVLPLYIMDESDEYGNKEAQDAKVTSGAIENLNKFPCEVRIRAVPLQPCRRHGKKRKEDEPDAVIGKHRPTPPTSAGPELRIRTSDPAMTPPYDLSPMYARMDPQLQSSQVSSTVLDSPISLYNQSWNYPSPEFIHNSWSQSPKKFDTQLRGDWRMTPSPLIRDATPVETKFDWDAVVPEKGEIIPGEIKTDPDSTTLTPGRGASTPDVKATTQHSTPATPTSPLGNRIFNSNTWDDNTLSKVEDLSDALNLSKVIEEKSISASQESLDDKIVLSPSTLAPPSPFSPPSPNAPTNLLPTSIPLNLEPSTLSFSNEDESSLTNTQTVSPKDNSNSNDSQISKTNFEESFLKPQTPPPIKTEKFSTPTCTIQDSTQPTVGVKSPTDTDDKLPQHLLEQVKLEAPLNNIRDDFKIGELLFNNNNKQTENLNYSSEPWYSQSQFGTDPSIKQEFPSTGSWLNTSCSAASILDIPPHLNLPYSPQDTKPYQNWGSNNIGIQQQAMYQSNPKNYLRLNSGSPQLGYQGVPQFQLPHWDMYGPTPYFPSMPAEPPKAEPIGEVTDFIENEECFKDSQMGGVAIALGHGSVLFECAKHELHATTALRRPDRLHPTRISLVFYQHRNLNRPKHGWDEWEEKMRQRKNGTATTSGTTTTTTSTTSSNVHTSDIQHLLPTVKDVPTGSIRQVAKIPTHATTTWTTLFPMHPCIVTGPYQESTNSTPPVDPTT</sequence>
<dbReference type="InterPro" id="IPR046942">
    <property type="entry name" value="TET_oxygenase"/>
</dbReference>
<feature type="domain" description="Methylcytosine dioxygenase TET1-3 oxygenase" evidence="13">
    <location>
        <begin position="1142"/>
        <end position="1879"/>
    </location>
</feature>
<keyword evidence="5 11" id="KW-0862">Zinc</keyword>
<feature type="compositionally biased region" description="Polar residues" evidence="12">
    <location>
        <begin position="1624"/>
        <end position="1638"/>
    </location>
</feature>
<keyword evidence="8 11" id="KW-0408">Iron</keyword>
<dbReference type="GO" id="GO:0008168">
    <property type="term" value="F:methyltransferase activity"/>
    <property type="evidence" value="ECO:0007669"/>
    <property type="project" value="UniProtKB-KW"/>
</dbReference>
<dbReference type="Pfam" id="PF12851">
    <property type="entry name" value="Tet_JBP"/>
    <property type="match status" value="1"/>
</dbReference>
<keyword evidence="14" id="KW-0808">Transferase</keyword>
<dbReference type="InterPro" id="IPR024779">
    <property type="entry name" value="2OGFeDO_JBP1/TET_oxygenase_dom"/>
</dbReference>
<dbReference type="SMART" id="SM01333">
    <property type="entry name" value="Tet_JBP"/>
    <property type="match status" value="1"/>
</dbReference>
<dbReference type="GO" id="GO:0005694">
    <property type="term" value="C:chromosome"/>
    <property type="evidence" value="ECO:0007669"/>
    <property type="project" value="UniProtKB-SubCell"/>
</dbReference>
<feature type="compositionally biased region" description="Low complexity" evidence="12">
    <location>
        <begin position="56"/>
        <end position="65"/>
    </location>
</feature>
<feature type="region of interest" description="Disordered" evidence="12">
    <location>
        <begin position="937"/>
        <end position="958"/>
    </location>
</feature>
<evidence type="ECO:0000256" key="8">
    <source>
        <dbReference type="ARBA" id="ARBA00023004"/>
    </source>
</evidence>
<evidence type="ECO:0000256" key="10">
    <source>
        <dbReference type="ARBA" id="ARBA00049431"/>
    </source>
</evidence>
<dbReference type="CDD" id="cd18892">
    <property type="entry name" value="TET"/>
    <property type="match status" value="1"/>
</dbReference>
<keyword evidence="7 11" id="KW-0560">Oxidoreductase</keyword>
<feature type="compositionally biased region" description="Low complexity" evidence="12">
    <location>
        <begin position="1901"/>
        <end position="1918"/>
    </location>
</feature>
<feature type="region of interest" description="Disordered" evidence="12">
    <location>
        <begin position="1312"/>
        <end position="1349"/>
    </location>
</feature>
<accession>A0A8D9DP79</accession>
<comment type="similarity">
    <text evidence="2 11">Belongs to the TET family.</text>
</comment>
<evidence type="ECO:0000313" key="14">
    <source>
        <dbReference type="EMBL" id="CAG6726281.1"/>
    </source>
</evidence>
<evidence type="ECO:0000259" key="13">
    <source>
        <dbReference type="SMART" id="SM01333"/>
    </source>
</evidence>
<evidence type="ECO:0000256" key="2">
    <source>
        <dbReference type="ARBA" id="ARBA00007502"/>
    </source>
</evidence>
<comment type="catalytic activity">
    <reaction evidence="9 11">
        <text>a 5-formyl-2'-deoxycytidine in DNA + 2-oxoglutarate + O2 = a 5-carboxyl-2'-deoxycytidine in DNA + succinate + CO2 + H(+)</text>
        <dbReference type="Rhea" id="RHEA:53832"/>
        <dbReference type="Rhea" id="RHEA-COMP:13656"/>
        <dbReference type="Rhea" id="RHEA-COMP:13657"/>
        <dbReference type="ChEBI" id="CHEBI:15378"/>
        <dbReference type="ChEBI" id="CHEBI:15379"/>
        <dbReference type="ChEBI" id="CHEBI:16526"/>
        <dbReference type="ChEBI" id="CHEBI:16810"/>
        <dbReference type="ChEBI" id="CHEBI:30031"/>
        <dbReference type="ChEBI" id="CHEBI:137731"/>
        <dbReference type="ChEBI" id="CHEBI:137732"/>
        <dbReference type="EC" id="1.14.11.80"/>
    </reaction>
</comment>
<dbReference type="GO" id="GO:0040029">
    <property type="term" value="P:epigenetic regulation of gene expression"/>
    <property type="evidence" value="ECO:0007669"/>
    <property type="project" value="InterPro"/>
</dbReference>
<dbReference type="GO" id="GO:0141166">
    <property type="term" value="P:chromosomal 5-methylcytosine DNA demethylation pathway"/>
    <property type="evidence" value="ECO:0007669"/>
    <property type="project" value="UniProtKB-UniRule"/>
</dbReference>
<feature type="compositionally biased region" description="Basic and acidic residues" evidence="12">
    <location>
        <begin position="71"/>
        <end position="82"/>
    </location>
</feature>
<dbReference type="GO" id="GO:0070579">
    <property type="term" value="F:DNA 5-methylcytosine dioxygenase activity"/>
    <property type="evidence" value="ECO:0007669"/>
    <property type="project" value="UniProtKB-UniRule"/>
</dbReference>
<dbReference type="EC" id="1.14.11.80" evidence="11"/>
<comment type="subcellular location">
    <subcellularLocation>
        <location evidence="1">Chromosome</location>
    </subcellularLocation>
</comment>
<reference evidence="14" key="1">
    <citation type="submission" date="2021-05" db="EMBL/GenBank/DDBJ databases">
        <authorList>
            <person name="Alioto T."/>
            <person name="Alioto T."/>
            <person name="Gomez Garrido J."/>
        </authorList>
    </citation>
    <scope>NUCLEOTIDE SEQUENCE</scope>
</reference>
<evidence type="ECO:0000256" key="11">
    <source>
        <dbReference type="RuleBase" id="RU367064"/>
    </source>
</evidence>
<comment type="cofactor">
    <cofactor evidence="11">
        <name>Fe(2+)</name>
        <dbReference type="ChEBI" id="CHEBI:29033"/>
    </cofactor>
    <text evidence="11">Binds 1 Fe(2+) ion per subunit.</text>
</comment>
<evidence type="ECO:0000256" key="12">
    <source>
        <dbReference type="SAM" id="MobiDB-lite"/>
    </source>
</evidence>
<dbReference type="PANTHER" id="PTHR23358:SF6">
    <property type="entry name" value="METHYLCYTOSINE DIOXYGENASE TET"/>
    <property type="match status" value="1"/>
</dbReference>
<dbReference type="PANTHER" id="PTHR23358">
    <property type="entry name" value="METHYLCYTOSINE DIOXYGENASE TET"/>
    <property type="match status" value="1"/>
</dbReference>
<comment type="catalytic activity">
    <reaction evidence="11">
        <text>a 5-methyl-2'-deoxycytidine in DNA + 2-oxoglutarate + O2 = a 5-hydroxymethyl-2'-deoxycytidine in DNA + succinate + CO2</text>
        <dbReference type="Rhea" id="RHEA:52636"/>
        <dbReference type="Rhea" id="RHEA-COMP:11370"/>
        <dbReference type="Rhea" id="RHEA-COMP:13315"/>
        <dbReference type="ChEBI" id="CHEBI:15379"/>
        <dbReference type="ChEBI" id="CHEBI:16526"/>
        <dbReference type="ChEBI" id="CHEBI:16810"/>
        <dbReference type="ChEBI" id="CHEBI:30031"/>
        <dbReference type="ChEBI" id="CHEBI:85454"/>
        <dbReference type="ChEBI" id="CHEBI:136731"/>
        <dbReference type="EC" id="1.14.11.80"/>
    </reaction>
</comment>
<name>A0A8D9DP79_9HEMI</name>
<dbReference type="InterPro" id="IPR036691">
    <property type="entry name" value="Endo/exonu/phosph_ase_sf"/>
</dbReference>
<dbReference type="GO" id="GO:0045944">
    <property type="term" value="P:positive regulation of transcription by RNA polymerase II"/>
    <property type="evidence" value="ECO:0007669"/>
    <property type="project" value="TreeGrafter"/>
</dbReference>
<feature type="region of interest" description="Disordered" evidence="12">
    <location>
        <begin position="1448"/>
        <end position="1491"/>
    </location>
</feature>
<evidence type="ECO:0000256" key="6">
    <source>
        <dbReference type="ARBA" id="ARBA00022964"/>
    </source>
</evidence>
<dbReference type="EMBL" id="HBUF01371318">
    <property type="protein sequence ID" value="CAG6726281.1"/>
    <property type="molecule type" value="Transcribed_RNA"/>
</dbReference>
<evidence type="ECO:0000256" key="9">
    <source>
        <dbReference type="ARBA" id="ARBA00047840"/>
    </source>
</evidence>
<feature type="region of interest" description="Disordered" evidence="12">
    <location>
        <begin position="1895"/>
        <end position="1922"/>
    </location>
</feature>
<comment type="function">
    <text evidence="11">Dioxygenase that catalyzes the conversion of the modified genomic base 5-methylcytosine (5mC) into 5-hydroxymethylcytosine (5hmC) and plays a key role in epigenetic chromatin reprogramming during embryonic development.</text>
</comment>